<sequence length="110" mass="12962">MQTRSHDKNLNQDEENLEVRDMKHGYVAGDSSETLPGGREKGPREHFEEICRDENYEIEKHHTNVRGDYTVVFKHKYGGKDQTFPNISRERIENMPSRVKDVILKKKSIY</sequence>
<dbReference type="InParanoid" id="D2W3G6"/>
<name>D2W3G6_NAEGR</name>
<dbReference type="AlphaFoldDB" id="D2W3G6"/>
<organism evidence="3">
    <name type="scientific">Naegleria gruberi</name>
    <name type="common">Amoeba</name>
    <dbReference type="NCBI Taxonomy" id="5762"/>
    <lineage>
        <taxon>Eukaryota</taxon>
        <taxon>Discoba</taxon>
        <taxon>Heterolobosea</taxon>
        <taxon>Tetramitia</taxon>
        <taxon>Eutetramitia</taxon>
        <taxon>Vahlkampfiidae</taxon>
        <taxon>Naegleria</taxon>
    </lineage>
</organism>
<evidence type="ECO:0000313" key="3">
    <source>
        <dbReference type="Proteomes" id="UP000006671"/>
    </source>
</evidence>
<feature type="compositionally biased region" description="Basic and acidic residues" evidence="1">
    <location>
        <begin position="1"/>
        <end position="24"/>
    </location>
</feature>
<evidence type="ECO:0000313" key="2">
    <source>
        <dbReference type="EMBL" id="EFC36381.1"/>
    </source>
</evidence>
<dbReference type="Proteomes" id="UP000006671">
    <property type="component" value="Unassembled WGS sequence"/>
</dbReference>
<dbReference type="GeneID" id="8862294"/>
<dbReference type="EMBL" id="GG738931">
    <property type="protein sequence ID" value="EFC36381.1"/>
    <property type="molecule type" value="Genomic_DNA"/>
</dbReference>
<reference evidence="2 3" key="1">
    <citation type="journal article" date="2010" name="Cell">
        <title>The genome of Naegleria gruberi illuminates early eukaryotic versatility.</title>
        <authorList>
            <person name="Fritz-Laylin L.K."/>
            <person name="Prochnik S.E."/>
            <person name="Ginger M.L."/>
            <person name="Dacks J.B."/>
            <person name="Carpenter M.L."/>
            <person name="Field M.C."/>
            <person name="Kuo A."/>
            <person name="Paredez A."/>
            <person name="Chapman J."/>
            <person name="Pham J."/>
            <person name="Shu S."/>
            <person name="Neupane R."/>
            <person name="Cipriano M."/>
            <person name="Mancuso J."/>
            <person name="Tu H."/>
            <person name="Salamov A."/>
            <person name="Lindquist E."/>
            <person name="Shapiro H."/>
            <person name="Lucas S."/>
            <person name="Grigoriev I.V."/>
            <person name="Cande W.Z."/>
            <person name="Fulton C."/>
            <person name="Rokhsar D.S."/>
            <person name="Dawson S.C."/>
        </authorList>
    </citation>
    <scope>NUCLEOTIDE SEQUENCE [LARGE SCALE GENOMIC DNA]</scope>
    <source>
        <strain evidence="2 3">NEG-M</strain>
    </source>
</reference>
<proteinExistence type="predicted"/>
<evidence type="ECO:0000256" key="1">
    <source>
        <dbReference type="SAM" id="MobiDB-lite"/>
    </source>
</evidence>
<dbReference type="KEGG" id="ngr:NAEGRDRAFT_54415"/>
<accession>D2W3G6</accession>
<dbReference type="RefSeq" id="XP_002669125.1">
    <property type="nucleotide sequence ID" value="XM_002669079.1"/>
</dbReference>
<dbReference type="VEuPathDB" id="AmoebaDB:NAEGRDRAFT_54415"/>
<feature type="region of interest" description="Disordered" evidence="1">
    <location>
        <begin position="1"/>
        <end position="44"/>
    </location>
</feature>
<keyword evidence="3" id="KW-1185">Reference proteome</keyword>
<dbReference type="OMA" id="EVRDMKH"/>
<dbReference type="OrthoDB" id="10250088at2759"/>
<protein>
    <submittedName>
        <fullName evidence="2">Predicted protein</fullName>
    </submittedName>
</protein>
<gene>
    <name evidence="2" type="ORF">NAEGRDRAFT_54415</name>
</gene>